<reference evidence="3" key="1">
    <citation type="submission" date="2015-09" db="EMBL/GenBank/DDBJ databases">
        <authorList>
            <person name="Daims H."/>
        </authorList>
    </citation>
    <scope>NUCLEOTIDE SEQUENCE [LARGE SCALE GENOMIC DNA]</scope>
</reference>
<dbReference type="CDD" id="cd09741">
    <property type="entry name" value="Csx1_III-U"/>
    <property type="match status" value="1"/>
</dbReference>
<dbReference type="Proteomes" id="UP000066284">
    <property type="component" value="Chromosome 1"/>
</dbReference>
<evidence type="ECO:0000313" key="3">
    <source>
        <dbReference type="Proteomes" id="UP000066284"/>
    </source>
</evidence>
<accession>A0A0S4KRR5</accession>
<feature type="domain" description="CRISPR system ring nuclease SSO2081-like" evidence="1">
    <location>
        <begin position="12"/>
        <end position="206"/>
    </location>
</feature>
<gene>
    <name evidence="2" type="ORF">NITINOP_1054</name>
</gene>
<dbReference type="STRING" id="1715989.NITINOP_1054"/>
<dbReference type="EMBL" id="LN885086">
    <property type="protein sequence ID" value="CUQ66029.1"/>
    <property type="molecule type" value="Genomic_DNA"/>
</dbReference>
<dbReference type="NCBIfam" id="TIGR02584">
    <property type="entry name" value="cas_NE0113"/>
    <property type="match status" value="1"/>
</dbReference>
<dbReference type="KEGG" id="nio:NITINOP_1054"/>
<sequence>MQDVLIALCGLTPQVVTETLWALHHRTPPIHPTDVWILTTREGAKVCRDKLLGKTGALARFVRDYRPTPPPRCSAAHIIVLKGSDGKPLDDVRTEQDNRAVADQLAESIRKQAARPDVRLHCSVAGGRKTMGVLLASALQLFGRAEDRLYHVLISPEFESLAGFFFPPKTPTWVTTKNGQRLQTAKARIELAELPYVRLRGLMGQMPSITASSFGELVTLANQRLRLWHDPDPLSLDGQAKRIRIGSRPLPLTPAMTTLYRALIRTKLDHCSHPDLHTCGDCTDCYVSFTKDSWETSKQLLEERGAGTLLPMAKGPDDAPEQFRSLVSKLNKKLDEAIGMAGSQNPYRIRSAGAKKDTTYGLALDKAKLAEE</sequence>
<name>A0A0S4KRR5_9BACT</name>
<proteinExistence type="predicted"/>
<dbReference type="OrthoDB" id="9805822at2"/>
<keyword evidence="3" id="KW-1185">Reference proteome</keyword>
<dbReference type="AlphaFoldDB" id="A0A0S4KRR5"/>
<organism evidence="2 3">
    <name type="scientific">Candidatus Nitrospira inopinata</name>
    <dbReference type="NCBI Taxonomy" id="1715989"/>
    <lineage>
        <taxon>Bacteria</taxon>
        <taxon>Pseudomonadati</taxon>
        <taxon>Nitrospirota</taxon>
        <taxon>Nitrospiria</taxon>
        <taxon>Nitrospirales</taxon>
        <taxon>Nitrospiraceae</taxon>
        <taxon>Nitrospira</taxon>
    </lineage>
</organism>
<evidence type="ECO:0000259" key="1">
    <source>
        <dbReference type="Pfam" id="PF09623"/>
    </source>
</evidence>
<protein>
    <submittedName>
        <fullName evidence="2">Putative CRISPR-associated protein</fullName>
    </submittedName>
</protein>
<dbReference type="InterPro" id="IPR019092">
    <property type="entry name" value="SSO2081-like_dom"/>
</dbReference>
<evidence type="ECO:0000313" key="2">
    <source>
        <dbReference type="EMBL" id="CUQ66029.1"/>
    </source>
</evidence>
<dbReference type="InterPro" id="IPR013413">
    <property type="entry name" value="CRISPR-assoc_prot_NE0113"/>
</dbReference>
<dbReference type="Pfam" id="PF09623">
    <property type="entry name" value="Cas_NE0113"/>
    <property type="match status" value="1"/>
</dbReference>
<dbReference type="RefSeq" id="WP_062483777.1">
    <property type="nucleotide sequence ID" value="NZ_LN885086.1"/>
</dbReference>